<gene>
    <name evidence="2" type="ORF">H0235_011546</name>
</gene>
<dbReference type="AlphaFoldDB" id="A0A834U593"/>
<feature type="compositionally biased region" description="Basic and acidic residues" evidence="1">
    <location>
        <begin position="44"/>
        <end position="63"/>
    </location>
</feature>
<feature type="compositionally biased region" description="Acidic residues" evidence="1">
    <location>
        <begin position="279"/>
        <end position="296"/>
    </location>
</feature>
<keyword evidence="3" id="KW-1185">Reference proteome</keyword>
<feature type="compositionally biased region" description="Basic and acidic residues" evidence="1">
    <location>
        <begin position="218"/>
        <end position="237"/>
    </location>
</feature>
<feature type="region of interest" description="Disordered" evidence="1">
    <location>
        <begin position="29"/>
        <end position="63"/>
    </location>
</feature>
<reference evidence="2" key="1">
    <citation type="journal article" date="2020" name="G3 (Bethesda)">
        <title>High-Quality Assemblies for Three Invasive Social Wasps from the &lt;i&gt;Vespula&lt;/i&gt; Genus.</title>
        <authorList>
            <person name="Harrop T.W.R."/>
            <person name="Guhlin J."/>
            <person name="McLaughlin G.M."/>
            <person name="Permina E."/>
            <person name="Stockwell P."/>
            <person name="Gilligan J."/>
            <person name="Le Lec M.F."/>
            <person name="Gruber M.A.M."/>
            <person name="Quinn O."/>
            <person name="Lovegrove M."/>
            <person name="Duncan E.J."/>
            <person name="Remnant E.J."/>
            <person name="Van Eeckhoven J."/>
            <person name="Graham B."/>
            <person name="Knapp R.A."/>
            <person name="Langford K.W."/>
            <person name="Kronenberg Z."/>
            <person name="Press M.O."/>
            <person name="Eacker S.M."/>
            <person name="Wilson-Rankin E.E."/>
            <person name="Purcell J."/>
            <person name="Lester P.J."/>
            <person name="Dearden P.K."/>
        </authorList>
    </citation>
    <scope>NUCLEOTIDE SEQUENCE</scope>
    <source>
        <strain evidence="2">Volc-1</strain>
    </source>
</reference>
<evidence type="ECO:0000313" key="3">
    <source>
        <dbReference type="Proteomes" id="UP000600918"/>
    </source>
</evidence>
<dbReference type="Proteomes" id="UP000600918">
    <property type="component" value="Unassembled WGS sequence"/>
</dbReference>
<evidence type="ECO:0000256" key="1">
    <source>
        <dbReference type="SAM" id="MobiDB-lite"/>
    </source>
</evidence>
<comment type="caution">
    <text evidence="2">The sequence shown here is derived from an EMBL/GenBank/DDBJ whole genome shotgun (WGS) entry which is preliminary data.</text>
</comment>
<feature type="region of interest" description="Disordered" evidence="1">
    <location>
        <begin position="213"/>
        <end position="237"/>
    </location>
</feature>
<protein>
    <submittedName>
        <fullName evidence="2">Uncharacterized protein</fullName>
    </submittedName>
</protein>
<organism evidence="2 3">
    <name type="scientific">Vespula pensylvanica</name>
    <name type="common">Western yellow jacket</name>
    <name type="synonym">Wasp</name>
    <dbReference type="NCBI Taxonomy" id="30213"/>
    <lineage>
        <taxon>Eukaryota</taxon>
        <taxon>Metazoa</taxon>
        <taxon>Ecdysozoa</taxon>
        <taxon>Arthropoda</taxon>
        <taxon>Hexapoda</taxon>
        <taxon>Insecta</taxon>
        <taxon>Pterygota</taxon>
        <taxon>Neoptera</taxon>
        <taxon>Endopterygota</taxon>
        <taxon>Hymenoptera</taxon>
        <taxon>Apocrita</taxon>
        <taxon>Aculeata</taxon>
        <taxon>Vespoidea</taxon>
        <taxon>Vespidae</taxon>
        <taxon>Vespinae</taxon>
        <taxon>Vespula</taxon>
    </lineage>
</organism>
<feature type="region of interest" description="Disordered" evidence="1">
    <location>
        <begin position="337"/>
        <end position="359"/>
    </location>
</feature>
<evidence type="ECO:0000313" key="2">
    <source>
        <dbReference type="EMBL" id="KAF7417015.1"/>
    </source>
</evidence>
<feature type="compositionally biased region" description="Polar residues" evidence="1">
    <location>
        <begin position="29"/>
        <end position="41"/>
    </location>
</feature>
<feature type="compositionally biased region" description="Gly residues" evidence="1">
    <location>
        <begin position="345"/>
        <end position="357"/>
    </location>
</feature>
<feature type="region of interest" description="Disordered" evidence="1">
    <location>
        <begin position="265"/>
        <end position="297"/>
    </location>
</feature>
<sequence length="377" mass="41946">MNLQTRILISPGELTDGDIRAATGNSSLISQTRSAKDSTGNAREMVEEKRKEEGKKNKKNRADTLARATRTKPIYRGLRFALHKRELAHKQATAGLKDVRETAMDNTGELLRAREVDPLAQRNRNPPHSSTIRFCRRTRFIFVSDSCNELSVDRHPKIEKSTKASILSSRVPTGSYWSGIAVASGVSVEPSAVRVTAMKSIFNANVTRPNVLTKQRKLRDDGEKKRGINERKKDERKRDIRKDIDYNKIIAFTKACGEATYNRARDSKGLSPVGSSNDFNDDDDDDDNDDDNDDDDAVSRVYRRPFAVCHADNGKTFAHVNMLSRISCEVHKSRMTARGSEGKRGGAGAIDGRGGNAGAVVGRRSRRHCIMEDEDAL</sequence>
<dbReference type="EMBL" id="JACSDY010000010">
    <property type="protein sequence ID" value="KAF7417015.1"/>
    <property type="molecule type" value="Genomic_DNA"/>
</dbReference>
<name>A0A834U593_VESPE</name>
<proteinExistence type="predicted"/>
<accession>A0A834U593</accession>